<dbReference type="Gene3D" id="3.40.50.150">
    <property type="entry name" value="Vaccinia Virus protein VP39"/>
    <property type="match status" value="1"/>
</dbReference>
<dbReference type="Pfam" id="PF06325">
    <property type="entry name" value="PrmA"/>
    <property type="match status" value="1"/>
</dbReference>
<reference evidence="6" key="1">
    <citation type="submission" date="2018-05" db="EMBL/GenBank/DDBJ databases">
        <authorList>
            <person name="Lanie J.A."/>
            <person name="Ng W.-L."/>
            <person name="Kazmierczak K.M."/>
            <person name="Andrzejewski T.M."/>
            <person name="Davidsen T.M."/>
            <person name="Wayne K.J."/>
            <person name="Tettelin H."/>
            <person name="Glass J.I."/>
            <person name="Rusch D."/>
            <person name="Podicherti R."/>
            <person name="Tsui H.-C.T."/>
            <person name="Winkler M.E."/>
        </authorList>
    </citation>
    <scope>NUCLEOTIDE SEQUENCE</scope>
</reference>
<dbReference type="EMBL" id="UINC01039255">
    <property type="protein sequence ID" value="SVB37477.1"/>
    <property type="molecule type" value="Genomic_DNA"/>
</dbReference>
<dbReference type="InterPro" id="IPR029063">
    <property type="entry name" value="SAM-dependent_MTases_sf"/>
</dbReference>
<sequence length="294" mass="32813">MAWQELSIRVPYEYVEPVSYLFSRYGRGLSMEREPAQKQAGTDLVLMRTYLPANSRQRLARIDVGLKLIAILEPMEGLTITPVPEEQDWQSQWRSHFDLLRVGRQLVIKPTWIEYEEQPDDVLIELDPGMAFGTGYHPTTYTCLQALEDLLQPGMAVLDVGTGSGILAITAAKLGASRVVALDIDPQAVRAARQNFRRTRVQKLVALTQGSVPHPLAGKEQFDLVVANISARAVGERAPQILPTLIPGGYLIASGLMETQREDVHTILVDLGFTLTHEWPREEWVTLGYRSPSA</sequence>
<evidence type="ECO:0008006" key="7">
    <source>
        <dbReference type="Google" id="ProtNLM"/>
    </source>
</evidence>
<keyword evidence="2" id="KW-0963">Cytoplasm</keyword>
<dbReference type="NCBIfam" id="TIGR00406">
    <property type="entry name" value="prmA"/>
    <property type="match status" value="1"/>
</dbReference>
<evidence type="ECO:0000313" key="6">
    <source>
        <dbReference type="EMBL" id="SVB37477.1"/>
    </source>
</evidence>
<comment type="similarity">
    <text evidence="1">Belongs to the methyltransferase superfamily. PrmA family.</text>
</comment>
<dbReference type="InterPro" id="IPR050078">
    <property type="entry name" value="Ribosomal_L11_MeTrfase_PrmA"/>
</dbReference>
<dbReference type="GO" id="GO:0032259">
    <property type="term" value="P:methylation"/>
    <property type="evidence" value="ECO:0007669"/>
    <property type="project" value="UniProtKB-KW"/>
</dbReference>
<name>A0A382DIP0_9ZZZZ</name>
<organism evidence="6">
    <name type="scientific">marine metagenome</name>
    <dbReference type="NCBI Taxonomy" id="408172"/>
    <lineage>
        <taxon>unclassified sequences</taxon>
        <taxon>metagenomes</taxon>
        <taxon>ecological metagenomes</taxon>
    </lineage>
</organism>
<gene>
    <name evidence="6" type="ORF">METZ01_LOCUS190331</name>
</gene>
<protein>
    <recommendedName>
        <fullName evidence="7">Ribosomal protein L11 methyltransferase</fullName>
    </recommendedName>
</protein>
<evidence type="ECO:0000256" key="1">
    <source>
        <dbReference type="ARBA" id="ARBA00009741"/>
    </source>
</evidence>
<keyword evidence="4" id="KW-0808">Transferase</keyword>
<evidence type="ECO:0000256" key="4">
    <source>
        <dbReference type="ARBA" id="ARBA00022679"/>
    </source>
</evidence>
<dbReference type="SUPFAM" id="SSF53335">
    <property type="entry name" value="S-adenosyl-L-methionine-dependent methyltransferases"/>
    <property type="match status" value="1"/>
</dbReference>
<dbReference type="PANTHER" id="PTHR43648">
    <property type="entry name" value="ELECTRON TRANSFER FLAVOPROTEIN BETA SUBUNIT LYSINE METHYLTRANSFERASE"/>
    <property type="match status" value="1"/>
</dbReference>
<dbReference type="AlphaFoldDB" id="A0A382DIP0"/>
<dbReference type="CDD" id="cd02440">
    <property type="entry name" value="AdoMet_MTases"/>
    <property type="match status" value="1"/>
</dbReference>
<dbReference type="GO" id="GO:0008276">
    <property type="term" value="F:protein methyltransferase activity"/>
    <property type="evidence" value="ECO:0007669"/>
    <property type="project" value="InterPro"/>
</dbReference>
<dbReference type="PANTHER" id="PTHR43648:SF1">
    <property type="entry name" value="ELECTRON TRANSFER FLAVOPROTEIN BETA SUBUNIT LYSINE METHYLTRANSFERASE"/>
    <property type="match status" value="1"/>
</dbReference>
<evidence type="ECO:0000256" key="3">
    <source>
        <dbReference type="ARBA" id="ARBA00022603"/>
    </source>
</evidence>
<evidence type="ECO:0000256" key="5">
    <source>
        <dbReference type="ARBA" id="ARBA00022691"/>
    </source>
</evidence>
<dbReference type="HAMAP" id="MF_00735">
    <property type="entry name" value="Methyltr_PrmA"/>
    <property type="match status" value="1"/>
</dbReference>
<keyword evidence="5" id="KW-0949">S-adenosyl-L-methionine</keyword>
<accession>A0A382DIP0</accession>
<proteinExistence type="inferred from homology"/>
<keyword evidence="3" id="KW-0489">Methyltransferase</keyword>
<dbReference type="InterPro" id="IPR004498">
    <property type="entry name" value="Ribosomal_PrmA_MeTrfase"/>
</dbReference>
<evidence type="ECO:0000256" key="2">
    <source>
        <dbReference type="ARBA" id="ARBA00022490"/>
    </source>
</evidence>